<dbReference type="InterPro" id="IPR036651">
    <property type="entry name" value="Gln_synt_N_sf"/>
</dbReference>
<evidence type="ECO:0000256" key="3">
    <source>
        <dbReference type="ARBA" id="ARBA00033230"/>
    </source>
</evidence>
<accession>A0ABT9NLC2</accession>
<keyword evidence="7" id="KW-0436">Ligase</keyword>
<comment type="caution">
    <text evidence="7">The sequence shown here is derived from an EMBL/GenBank/DDBJ whole genome shotgun (WGS) entry which is preliminary data.</text>
</comment>
<evidence type="ECO:0000256" key="4">
    <source>
        <dbReference type="PROSITE-ProRule" id="PRU01331"/>
    </source>
</evidence>
<comment type="similarity">
    <text evidence="1 4 5">Belongs to the glutamine synthetase family.</text>
</comment>
<evidence type="ECO:0000313" key="8">
    <source>
        <dbReference type="Proteomes" id="UP001240447"/>
    </source>
</evidence>
<dbReference type="PANTHER" id="PTHR43407">
    <property type="entry name" value="GLUTAMINE SYNTHETASE"/>
    <property type="match status" value="1"/>
</dbReference>
<name>A0ABT9NLC2_9ACTN</name>
<organism evidence="7 8">
    <name type="scientific">Nocardioides massiliensis</name>
    <dbReference type="NCBI Taxonomy" id="1325935"/>
    <lineage>
        <taxon>Bacteria</taxon>
        <taxon>Bacillati</taxon>
        <taxon>Actinomycetota</taxon>
        <taxon>Actinomycetes</taxon>
        <taxon>Propionibacteriales</taxon>
        <taxon>Nocardioidaceae</taxon>
        <taxon>Nocardioides</taxon>
    </lineage>
</organism>
<dbReference type="Pfam" id="PF03951">
    <property type="entry name" value="Gln-synt_N"/>
    <property type="match status" value="1"/>
</dbReference>
<reference evidence="7 8" key="1">
    <citation type="submission" date="2023-07" db="EMBL/GenBank/DDBJ databases">
        <title>Sequencing the genomes of 1000 actinobacteria strains.</title>
        <authorList>
            <person name="Klenk H.-P."/>
        </authorList>
    </citation>
    <scope>NUCLEOTIDE SEQUENCE [LARGE SCALE GENOMIC DNA]</scope>
    <source>
        <strain evidence="7 8">GD13</strain>
    </source>
</reference>
<evidence type="ECO:0000256" key="2">
    <source>
        <dbReference type="ARBA" id="ARBA00012937"/>
    </source>
</evidence>
<evidence type="ECO:0000256" key="1">
    <source>
        <dbReference type="ARBA" id="ARBA00009897"/>
    </source>
</evidence>
<dbReference type="Gene3D" id="3.10.20.70">
    <property type="entry name" value="Glutamine synthetase, N-terminal domain"/>
    <property type="match status" value="1"/>
</dbReference>
<dbReference type="InterPro" id="IPR008147">
    <property type="entry name" value="Gln_synt_N"/>
</dbReference>
<evidence type="ECO:0000256" key="5">
    <source>
        <dbReference type="RuleBase" id="RU000384"/>
    </source>
</evidence>
<gene>
    <name evidence="7" type="ORF">J2S59_000818</name>
</gene>
<keyword evidence="8" id="KW-1185">Reference proteome</keyword>
<sequence>MTADALEPHALVRLLGKPTAEFTVTDLEHAVEELGLRQVNLRYVGGDGRLKTIAFPINSRAHLREVLTYGERVDGSSVFPGTGTEDSDVYVVPRHRTAFVNPFGERRSLDVLCAFYGADGEPLPHAREQIVRTAAEVLHEQTGMTLEVFGELEYYLVEDLDERFAVEEERGYQESAPFSKGQQLREEVLGHLSSMGLALKYAHGEVGNIREDDRQLVQHEIEFWPVPVEEAADALVIAKWVVREVADRHGVEVTFAPTVSSSGAGSGLHVHARLVRDGVNALVDDEGELTDTGRRLIAGLLEAAPALTAFGNTVPTSYLRFAEGSESPEGVSWAATDRTGLVRVPLAWGGGVLPRMVAHANPHHAEPVPVPDVGPQTVELRLADGSADVHLLLAGMAVAARHGLTDPDSLERAARWNADDHDDFAQLPSSSAASADALDEARDMFEADGVFPGELIDAVLEDLRANTDGTLAKKAAKSDSARAELIRKYWHVG</sequence>
<dbReference type="Proteomes" id="UP001240447">
    <property type="component" value="Unassembled WGS sequence"/>
</dbReference>
<evidence type="ECO:0000313" key="7">
    <source>
        <dbReference type="EMBL" id="MDP9821009.1"/>
    </source>
</evidence>
<dbReference type="EMBL" id="JAUSQM010000001">
    <property type="protein sequence ID" value="MDP9821009.1"/>
    <property type="molecule type" value="Genomic_DNA"/>
</dbReference>
<dbReference type="Gene3D" id="3.30.590.10">
    <property type="entry name" value="Glutamine synthetase/guanido kinase, catalytic domain"/>
    <property type="match status" value="1"/>
</dbReference>
<dbReference type="SMART" id="SM01230">
    <property type="entry name" value="Gln-synt_C"/>
    <property type="match status" value="1"/>
</dbReference>
<dbReference type="InterPro" id="IPR008146">
    <property type="entry name" value="Gln_synth_cat_dom"/>
</dbReference>
<dbReference type="Pfam" id="PF00120">
    <property type="entry name" value="Gln-synt_C"/>
    <property type="match status" value="1"/>
</dbReference>
<evidence type="ECO:0000259" key="6">
    <source>
        <dbReference type="PROSITE" id="PS51987"/>
    </source>
</evidence>
<dbReference type="PANTHER" id="PTHR43407:SF1">
    <property type="entry name" value="LENGSIN"/>
    <property type="match status" value="1"/>
</dbReference>
<dbReference type="EC" id="6.3.1.2" evidence="2"/>
<proteinExistence type="inferred from homology"/>
<dbReference type="GO" id="GO:0004356">
    <property type="term" value="F:glutamine synthetase activity"/>
    <property type="evidence" value="ECO:0007669"/>
    <property type="project" value="UniProtKB-EC"/>
</dbReference>
<feature type="domain" description="GS catalytic" evidence="6">
    <location>
        <begin position="126"/>
        <end position="493"/>
    </location>
</feature>
<dbReference type="RefSeq" id="WP_306824835.1">
    <property type="nucleotide sequence ID" value="NZ_JAUSQM010000001.1"/>
</dbReference>
<dbReference type="SUPFAM" id="SSF54368">
    <property type="entry name" value="Glutamine synthetase, N-terminal domain"/>
    <property type="match status" value="1"/>
</dbReference>
<dbReference type="SUPFAM" id="SSF55931">
    <property type="entry name" value="Glutamine synthetase/guanido kinase"/>
    <property type="match status" value="1"/>
</dbReference>
<protein>
    <recommendedName>
        <fullName evidence="2">glutamine synthetase</fullName>
        <ecNumber evidence="2">6.3.1.2</ecNumber>
    </recommendedName>
    <alternativeName>
        <fullName evidence="3">Glutamine synthetase I beta</fullName>
    </alternativeName>
</protein>
<dbReference type="InterPro" id="IPR014746">
    <property type="entry name" value="Gln_synth/guanido_kin_cat_dom"/>
</dbReference>
<dbReference type="PROSITE" id="PS51987">
    <property type="entry name" value="GS_CATALYTIC"/>
    <property type="match status" value="1"/>
</dbReference>